<comment type="subcellular location">
    <subcellularLocation>
        <location evidence="1">Cell outer membrane</location>
        <topology evidence="1">Lipid-anchor</topology>
    </subcellularLocation>
</comment>
<gene>
    <name evidence="14" type="primary">lolB</name>
    <name evidence="14" type="ORF">WG78_20665</name>
</gene>
<keyword evidence="5" id="KW-0813">Transport</keyword>
<keyword evidence="12 14" id="KW-0449">Lipoprotein</keyword>
<keyword evidence="8" id="KW-0472">Membrane</keyword>
<dbReference type="SUPFAM" id="SSF89392">
    <property type="entry name" value="Prokaryotic lipoproteins and lipoprotein localization factors"/>
    <property type="match status" value="1"/>
</dbReference>
<dbReference type="STRING" id="857265.WG78_20665"/>
<dbReference type="NCBIfam" id="TIGR00548">
    <property type="entry name" value="lolB"/>
    <property type="match status" value="1"/>
</dbReference>
<sequence length="186" mass="19918">MMKTALRTLALAGVTAAVLTGCATPPAPPRSAGELVATGRVAVKLPSENNLANFTWRDDGKQAQLDLSSPLGNTVAELTFDGREAHLRDQAGKETVAATPDDLLKDRTGWELPVGGLRYWIQGKPDPASPAAVRDTEQGRHIEQAGWEIDTSGHVDAGAFGKLPKRIEATRATVTVTIVVTDWQWQ</sequence>
<dbReference type="GO" id="GO:0015031">
    <property type="term" value="P:protein transport"/>
    <property type="evidence" value="ECO:0007669"/>
    <property type="project" value="UniProtKB-KW"/>
</dbReference>
<proteinExistence type="inferred from homology"/>
<reference evidence="14 15" key="1">
    <citation type="submission" date="2015-07" db="EMBL/GenBank/DDBJ databases">
        <title>Draft genome sequence of the Amantichitinum ursilacus IGB-41, a new chitin-degrading bacterium.</title>
        <authorList>
            <person name="Kirstahler P."/>
            <person name="Guenther M."/>
            <person name="Grumaz C."/>
            <person name="Rupp S."/>
            <person name="Zibek S."/>
            <person name="Sohn K."/>
        </authorList>
    </citation>
    <scope>NUCLEOTIDE SEQUENCE [LARGE SCALE GENOMIC DNA]</scope>
    <source>
        <strain evidence="14 15">IGB-41</strain>
    </source>
</reference>
<comment type="similarity">
    <text evidence="2">Belongs to the LolB family.</text>
</comment>
<keyword evidence="15" id="KW-1185">Reference proteome</keyword>
<evidence type="ECO:0000256" key="2">
    <source>
        <dbReference type="ARBA" id="ARBA00009696"/>
    </source>
</evidence>
<evidence type="ECO:0000256" key="7">
    <source>
        <dbReference type="ARBA" id="ARBA00022927"/>
    </source>
</evidence>
<dbReference type="CDD" id="cd16326">
    <property type="entry name" value="LolB"/>
    <property type="match status" value="1"/>
</dbReference>
<dbReference type="EMBL" id="LAQT01000037">
    <property type="protein sequence ID" value="KPC49346.1"/>
    <property type="molecule type" value="Genomic_DNA"/>
</dbReference>
<keyword evidence="9" id="KW-0564">Palmitate</keyword>
<keyword evidence="10" id="KW-0143">Chaperone</keyword>
<evidence type="ECO:0000256" key="10">
    <source>
        <dbReference type="ARBA" id="ARBA00023186"/>
    </source>
</evidence>
<name>A0A0N0GKX0_9NEIS</name>
<keyword evidence="7" id="KW-0653">Protein transport</keyword>
<evidence type="ECO:0000256" key="11">
    <source>
        <dbReference type="ARBA" id="ARBA00023237"/>
    </source>
</evidence>
<dbReference type="AlphaFoldDB" id="A0A0N0GKX0"/>
<evidence type="ECO:0000256" key="13">
    <source>
        <dbReference type="SAM" id="SignalP"/>
    </source>
</evidence>
<dbReference type="InterPro" id="IPR004565">
    <property type="entry name" value="OM_lipoprot_LolB"/>
</dbReference>
<comment type="subunit">
    <text evidence="3">Monomer.</text>
</comment>
<dbReference type="PROSITE" id="PS51257">
    <property type="entry name" value="PROKAR_LIPOPROTEIN"/>
    <property type="match status" value="1"/>
</dbReference>
<keyword evidence="6 13" id="KW-0732">Signal</keyword>
<accession>A0A0N0GKX0</accession>
<organism evidence="14 15">
    <name type="scientific">Amantichitinum ursilacus</name>
    <dbReference type="NCBI Taxonomy" id="857265"/>
    <lineage>
        <taxon>Bacteria</taxon>
        <taxon>Pseudomonadati</taxon>
        <taxon>Pseudomonadota</taxon>
        <taxon>Betaproteobacteria</taxon>
        <taxon>Neisseriales</taxon>
        <taxon>Chitinibacteraceae</taxon>
        <taxon>Amantichitinum</taxon>
    </lineage>
</organism>
<evidence type="ECO:0000256" key="8">
    <source>
        <dbReference type="ARBA" id="ARBA00023136"/>
    </source>
</evidence>
<evidence type="ECO:0000256" key="5">
    <source>
        <dbReference type="ARBA" id="ARBA00022448"/>
    </source>
</evidence>
<protein>
    <recommendedName>
        <fullName evidence="4">Outer-membrane lipoprotein LolB</fullName>
    </recommendedName>
</protein>
<dbReference type="Proteomes" id="UP000037939">
    <property type="component" value="Unassembled WGS sequence"/>
</dbReference>
<dbReference type="Pfam" id="PF03550">
    <property type="entry name" value="LolB"/>
    <property type="match status" value="1"/>
</dbReference>
<evidence type="ECO:0000313" key="15">
    <source>
        <dbReference type="Proteomes" id="UP000037939"/>
    </source>
</evidence>
<comment type="caution">
    <text evidence="14">The sequence shown here is derived from an EMBL/GenBank/DDBJ whole genome shotgun (WGS) entry which is preliminary data.</text>
</comment>
<evidence type="ECO:0000256" key="6">
    <source>
        <dbReference type="ARBA" id="ARBA00022729"/>
    </source>
</evidence>
<evidence type="ECO:0000313" key="14">
    <source>
        <dbReference type="EMBL" id="KPC49346.1"/>
    </source>
</evidence>
<evidence type="ECO:0000256" key="4">
    <source>
        <dbReference type="ARBA" id="ARBA00016202"/>
    </source>
</evidence>
<evidence type="ECO:0000256" key="3">
    <source>
        <dbReference type="ARBA" id="ARBA00011245"/>
    </source>
</evidence>
<evidence type="ECO:0000256" key="12">
    <source>
        <dbReference type="ARBA" id="ARBA00023288"/>
    </source>
</evidence>
<feature type="chain" id="PRO_5005849649" description="Outer-membrane lipoprotein LolB" evidence="13">
    <location>
        <begin position="24"/>
        <end position="186"/>
    </location>
</feature>
<dbReference type="InterPro" id="IPR029046">
    <property type="entry name" value="LolA/LolB/LppX"/>
</dbReference>
<dbReference type="GO" id="GO:0009279">
    <property type="term" value="C:cell outer membrane"/>
    <property type="evidence" value="ECO:0007669"/>
    <property type="project" value="UniProtKB-SubCell"/>
</dbReference>
<dbReference type="OrthoDB" id="5296388at2"/>
<evidence type="ECO:0000256" key="9">
    <source>
        <dbReference type="ARBA" id="ARBA00023139"/>
    </source>
</evidence>
<dbReference type="Gene3D" id="2.50.20.10">
    <property type="entry name" value="Lipoprotein localisation LolA/LolB/LppX"/>
    <property type="match status" value="1"/>
</dbReference>
<evidence type="ECO:0000256" key="1">
    <source>
        <dbReference type="ARBA" id="ARBA00004459"/>
    </source>
</evidence>
<keyword evidence="11" id="KW-0998">Cell outer membrane</keyword>
<dbReference type="RefSeq" id="WP_083459478.1">
    <property type="nucleotide sequence ID" value="NZ_LAQT01000037.1"/>
</dbReference>
<feature type="signal peptide" evidence="13">
    <location>
        <begin position="1"/>
        <end position="23"/>
    </location>
</feature>